<dbReference type="InterPro" id="IPR006143">
    <property type="entry name" value="RND_pump_MFP"/>
</dbReference>
<comment type="caution">
    <text evidence="8">The sequence shown here is derived from an EMBL/GenBank/DDBJ whole genome shotgun (WGS) entry which is preliminary data.</text>
</comment>
<dbReference type="PANTHER" id="PTHR30469">
    <property type="entry name" value="MULTIDRUG RESISTANCE PROTEIN MDTA"/>
    <property type="match status" value="1"/>
</dbReference>
<feature type="coiled-coil region" evidence="2">
    <location>
        <begin position="163"/>
        <end position="190"/>
    </location>
</feature>
<comment type="similarity">
    <text evidence="1">Belongs to the membrane fusion protein (MFP) (TC 8.A.1) family.</text>
</comment>
<dbReference type="Pfam" id="PF25973">
    <property type="entry name" value="BSH_CzcB"/>
    <property type="match status" value="1"/>
</dbReference>
<organism evidence="8 9">
    <name type="scientific">Adhaeribacter soli</name>
    <dbReference type="NCBI Taxonomy" id="2607655"/>
    <lineage>
        <taxon>Bacteria</taxon>
        <taxon>Pseudomonadati</taxon>
        <taxon>Bacteroidota</taxon>
        <taxon>Cytophagia</taxon>
        <taxon>Cytophagales</taxon>
        <taxon>Hymenobacteraceae</taxon>
        <taxon>Adhaeribacter</taxon>
    </lineage>
</organism>
<dbReference type="SUPFAM" id="SSF111369">
    <property type="entry name" value="HlyD-like secretion proteins"/>
    <property type="match status" value="1"/>
</dbReference>
<dbReference type="Proteomes" id="UP000326570">
    <property type="component" value="Unassembled WGS sequence"/>
</dbReference>
<dbReference type="GO" id="GO:0015562">
    <property type="term" value="F:efflux transmembrane transporter activity"/>
    <property type="evidence" value="ECO:0007669"/>
    <property type="project" value="TreeGrafter"/>
</dbReference>
<keyword evidence="2" id="KW-0175">Coiled coil</keyword>
<dbReference type="RefSeq" id="WP_150906078.1">
    <property type="nucleotide sequence ID" value="NZ_VTWT01000014.1"/>
</dbReference>
<dbReference type="Gene3D" id="1.10.287.470">
    <property type="entry name" value="Helix hairpin bin"/>
    <property type="match status" value="1"/>
</dbReference>
<evidence type="ECO:0000313" key="9">
    <source>
        <dbReference type="Proteomes" id="UP000326570"/>
    </source>
</evidence>
<dbReference type="Pfam" id="PF25893">
    <property type="entry name" value="HH_CzcB"/>
    <property type="match status" value="1"/>
</dbReference>
<evidence type="ECO:0000259" key="4">
    <source>
        <dbReference type="Pfam" id="PF25893"/>
    </source>
</evidence>
<dbReference type="Gene3D" id="2.40.30.170">
    <property type="match status" value="1"/>
</dbReference>
<dbReference type="EMBL" id="VTWT01000014">
    <property type="protein sequence ID" value="KAA9325013.1"/>
    <property type="molecule type" value="Genomic_DNA"/>
</dbReference>
<dbReference type="InterPro" id="IPR058647">
    <property type="entry name" value="BSH_CzcB-like"/>
</dbReference>
<evidence type="ECO:0000256" key="1">
    <source>
        <dbReference type="ARBA" id="ARBA00009477"/>
    </source>
</evidence>
<proteinExistence type="inferred from homology"/>
<dbReference type="GO" id="GO:1990281">
    <property type="term" value="C:efflux pump complex"/>
    <property type="evidence" value="ECO:0007669"/>
    <property type="project" value="TreeGrafter"/>
</dbReference>
<gene>
    <name evidence="8" type="ORF">F0P94_19080</name>
</gene>
<evidence type="ECO:0000256" key="3">
    <source>
        <dbReference type="SAM" id="SignalP"/>
    </source>
</evidence>
<dbReference type="Pfam" id="PF25989">
    <property type="entry name" value="YknX_C"/>
    <property type="match status" value="1"/>
</dbReference>
<evidence type="ECO:0000313" key="8">
    <source>
        <dbReference type="EMBL" id="KAA9325013.1"/>
    </source>
</evidence>
<reference evidence="8 9" key="1">
    <citation type="submission" date="2019-09" db="EMBL/GenBank/DDBJ databases">
        <title>Genome sequence of Adhaeribacter sp. M2.</title>
        <authorList>
            <person name="Srinivasan S."/>
        </authorList>
    </citation>
    <scope>NUCLEOTIDE SEQUENCE [LARGE SCALE GENOMIC DNA]</scope>
    <source>
        <strain evidence="8 9">M2</strain>
    </source>
</reference>
<feature type="domain" description="CzcB-like alpha-helical hairpin" evidence="4">
    <location>
        <begin position="137"/>
        <end position="183"/>
    </location>
</feature>
<dbReference type="NCBIfam" id="TIGR01730">
    <property type="entry name" value="RND_mfp"/>
    <property type="match status" value="1"/>
</dbReference>
<accession>A0A5N1IH79</accession>
<evidence type="ECO:0000259" key="6">
    <source>
        <dbReference type="Pfam" id="PF25973"/>
    </source>
</evidence>
<dbReference type="InterPro" id="IPR058648">
    <property type="entry name" value="HH_CzcB-like"/>
</dbReference>
<feature type="signal peptide" evidence="3">
    <location>
        <begin position="1"/>
        <end position="17"/>
    </location>
</feature>
<keyword evidence="3" id="KW-0732">Signal</keyword>
<sequence>MKKQIQILSLAVLVSFAACNNGGGDKAEQLEQLKKQQAEIESKITSLESELKASGKGSATTEKPVPVNVLTVKPENFKHYLEVQGKVDFEQNIMVSAKVPGVLTSVRVDRGDRVSKGQILATIDASVLDLSISELKSSVELARTVYGKQKNLWDQKIGTEIQFLTAKNNKESLETKLKTLQEQRDQYNIKAPISGVVDEVLPKSGEAVAPGVGIIRVVNPTGTKVVAEVSEAYAAKVRKGDEAVVFFPDMNKEVPAKVTVVGTAINSSSRAFTIELSLQNAKDVNLNPNMIAVVRINDYSQENATVLPVNLIQKDETSRYVYVVEQQGDKQIAKRRAVTTGQSYKDKVEILSGINENDKVISSGYQNLNEGQPVSFN</sequence>
<dbReference type="Gene3D" id="2.40.50.100">
    <property type="match status" value="1"/>
</dbReference>
<name>A0A5N1IH79_9BACT</name>
<evidence type="ECO:0000259" key="7">
    <source>
        <dbReference type="Pfam" id="PF25989"/>
    </source>
</evidence>
<dbReference type="AlphaFoldDB" id="A0A5N1IH79"/>
<feature type="domain" description="YknX-like C-terminal permuted SH3-like" evidence="7">
    <location>
        <begin position="305"/>
        <end position="375"/>
    </location>
</feature>
<dbReference type="Gene3D" id="2.40.420.20">
    <property type="match status" value="1"/>
</dbReference>
<feature type="domain" description="CzcB-like barrel-sandwich hybrid" evidence="6">
    <location>
        <begin position="94"/>
        <end position="217"/>
    </location>
</feature>
<dbReference type="Pfam" id="PF25954">
    <property type="entry name" value="Beta-barrel_RND_2"/>
    <property type="match status" value="1"/>
</dbReference>
<evidence type="ECO:0000259" key="5">
    <source>
        <dbReference type="Pfam" id="PF25954"/>
    </source>
</evidence>
<feature type="chain" id="PRO_5024902542" evidence="3">
    <location>
        <begin position="18"/>
        <end position="377"/>
    </location>
</feature>
<feature type="domain" description="CusB-like beta-barrel" evidence="5">
    <location>
        <begin position="225"/>
        <end position="298"/>
    </location>
</feature>
<evidence type="ECO:0000256" key="2">
    <source>
        <dbReference type="SAM" id="Coils"/>
    </source>
</evidence>
<protein>
    <submittedName>
        <fullName evidence="8">Efflux RND transporter periplasmic adaptor subunit</fullName>
    </submittedName>
</protein>
<dbReference type="InterPro" id="IPR058637">
    <property type="entry name" value="YknX-like_C"/>
</dbReference>
<keyword evidence="9" id="KW-1185">Reference proteome</keyword>
<dbReference type="InterPro" id="IPR058792">
    <property type="entry name" value="Beta-barrel_RND_2"/>
</dbReference>
<dbReference type="PROSITE" id="PS51257">
    <property type="entry name" value="PROKAR_LIPOPROTEIN"/>
    <property type="match status" value="1"/>
</dbReference>